<organism evidence="2 3">
    <name type="scientific">Streptomyces albireticuli</name>
    <dbReference type="NCBI Taxonomy" id="1940"/>
    <lineage>
        <taxon>Bacteria</taxon>
        <taxon>Bacillati</taxon>
        <taxon>Actinomycetota</taxon>
        <taxon>Actinomycetes</taxon>
        <taxon>Kitasatosporales</taxon>
        <taxon>Streptomycetaceae</taxon>
        <taxon>Streptomyces</taxon>
    </lineage>
</organism>
<comment type="similarity">
    <text evidence="1">Belongs to the ROK (NagC/XylR) family.</text>
</comment>
<dbReference type="Gene3D" id="1.10.10.10">
    <property type="entry name" value="Winged helix-like DNA-binding domain superfamily/Winged helix DNA-binding domain"/>
    <property type="match status" value="1"/>
</dbReference>
<dbReference type="InterPro" id="IPR000600">
    <property type="entry name" value="ROK"/>
</dbReference>
<gene>
    <name evidence="2" type="ORF">SMD11_0647</name>
</gene>
<dbReference type="Pfam" id="PF00480">
    <property type="entry name" value="ROK"/>
    <property type="match status" value="1"/>
</dbReference>
<dbReference type="PANTHER" id="PTHR18964:SF149">
    <property type="entry name" value="BIFUNCTIONAL UDP-N-ACETYLGLUCOSAMINE 2-EPIMERASE_N-ACETYLMANNOSAMINE KINASE"/>
    <property type="match status" value="1"/>
</dbReference>
<protein>
    <submittedName>
        <fullName evidence="2">Regulatory protein</fullName>
    </submittedName>
</protein>
<dbReference type="InterPro" id="IPR036388">
    <property type="entry name" value="WH-like_DNA-bd_sf"/>
</dbReference>
<dbReference type="AlphaFoldDB" id="A0A1Z2KW94"/>
<evidence type="ECO:0000313" key="2">
    <source>
        <dbReference type="EMBL" id="ARZ66313.1"/>
    </source>
</evidence>
<reference evidence="2 3" key="1">
    <citation type="submission" date="2017-06" db="EMBL/GenBank/DDBJ databases">
        <title>Streptomyces albireticuli Genome sequencing and assembly.</title>
        <authorList>
            <person name="Wang Y."/>
            <person name="Du B."/>
            <person name="Ding Y."/>
            <person name="Liu H."/>
            <person name="Hou Q."/>
            <person name="Liu K."/>
            <person name="Yao L."/>
            <person name="Wang C."/>
        </authorList>
    </citation>
    <scope>NUCLEOTIDE SEQUENCE [LARGE SCALE GENOMIC DNA]</scope>
    <source>
        <strain evidence="2 3">MDJK11</strain>
    </source>
</reference>
<dbReference type="KEGG" id="salj:SMD11_0647"/>
<dbReference type="PANTHER" id="PTHR18964">
    <property type="entry name" value="ROK (REPRESSOR, ORF, KINASE) FAMILY"/>
    <property type="match status" value="1"/>
</dbReference>
<sequence length="399" mass="40356">MERGRGALGPALELVHTGRAPTRAVLTAELGVTRATAGAVAAELEALGLIEVDARPGAAAGSQGRPSHRLSLAPDGPVVLAAQIHADGFRAALVGLGGRMVATAPGCMTVPADPAHIIDAVVEAGAGLLRGTDRRCLGAGLAVPSAVAEPEGTALNPLHLSWPAGAPVRELFTEALAKADVPGPGGTTALGVTGNDVNLAALAEHRHGAGRGARHLLCVATGHRGVGGALVLDGRLHSGSSGLALEVGHLTVNPAGLPCHCGSRGCLDVEADPLAFLTAAGRDPGPEVSLLQQSRDLLRTEYADPAVRAAAELIVDRLGLGLAGLVNILNPDRIILGGLHRELLEADPERLRAVVADRSLWGRSGSVPILSCTLDHNSLIGAAEAAWQPVLDDPLAALG</sequence>
<dbReference type="Gene3D" id="3.30.420.40">
    <property type="match status" value="2"/>
</dbReference>
<dbReference type="InterPro" id="IPR043129">
    <property type="entry name" value="ATPase_NBD"/>
</dbReference>
<dbReference type="Proteomes" id="UP000195755">
    <property type="component" value="Chromosome"/>
</dbReference>
<name>A0A1Z2KW94_9ACTN</name>
<evidence type="ECO:0000313" key="3">
    <source>
        <dbReference type="Proteomes" id="UP000195755"/>
    </source>
</evidence>
<dbReference type="SUPFAM" id="SSF53067">
    <property type="entry name" value="Actin-like ATPase domain"/>
    <property type="match status" value="2"/>
</dbReference>
<evidence type="ECO:0000256" key="1">
    <source>
        <dbReference type="ARBA" id="ARBA00006479"/>
    </source>
</evidence>
<accession>A0A1Z2KW94</accession>
<proteinExistence type="inferred from homology"/>
<dbReference type="EMBL" id="CP021744">
    <property type="protein sequence ID" value="ARZ66313.1"/>
    <property type="molecule type" value="Genomic_DNA"/>
</dbReference>